<organism evidence="1 2">
    <name type="scientific">Klebsiella oxytoca</name>
    <dbReference type="NCBI Taxonomy" id="571"/>
    <lineage>
        <taxon>Bacteria</taxon>
        <taxon>Pseudomonadati</taxon>
        <taxon>Pseudomonadota</taxon>
        <taxon>Gammaproteobacteria</taxon>
        <taxon>Enterobacterales</taxon>
        <taxon>Enterobacteriaceae</taxon>
        <taxon>Klebsiella/Raoultella group</taxon>
        <taxon>Klebsiella</taxon>
    </lineage>
</organism>
<dbReference type="SUPFAM" id="SSF143737">
    <property type="entry name" value="YeeU-like"/>
    <property type="match status" value="1"/>
</dbReference>
<protein>
    <submittedName>
        <fullName evidence="1">Type IV toxin-antitoxin system YeeU family antitoxin</fullName>
    </submittedName>
</protein>
<dbReference type="AlphaFoldDB" id="A0A6B8N0W8"/>
<dbReference type="InterPro" id="IPR009320">
    <property type="entry name" value="Antitoxin_CbeA"/>
</dbReference>
<sequence>MNNHSESGTKPDNPACQQWGLKRTITPCFGARLVQEGNRVHFLADRAGFNGAFSDGDVLHLDQAFPLILKQLELMLTSGELNPRYLHCVTFYHNGLTCEADTLGSCGYVYIAIYPDQTEPH</sequence>
<dbReference type="Pfam" id="PF06154">
    <property type="entry name" value="CbeA_antitoxin"/>
    <property type="match status" value="1"/>
</dbReference>
<dbReference type="Gene3D" id="3.30.450.20">
    <property type="entry name" value="PAS domain"/>
    <property type="match status" value="1"/>
</dbReference>
<dbReference type="GO" id="GO:0051495">
    <property type="term" value="P:positive regulation of cytoskeleton organization"/>
    <property type="evidence" value="ECO:0007669"/>
    <property type="project" value="InterPro"/>
</dbReference>
<dbReference type="RefSeq" id="WP_154681610.1">
    <property type="nucleotide sequence ID" value="NZ_CP046115.1"/>
</dbReference>
<reference evidence="1 2" key="1">
    <citation type="submission" date="2019-11" db="EMBL/GenBank/DDBJ databases">
        <title>Isolation and Application of One Kind of P-Hydroxybenzoic Acid Degrading Bacterium in Mitigating Cropping Obstacle of Cucumber.</title>
        <authorList>
            <person name="Wu F."/>
            <person name="An Y."/>
        </authorList>
    </citation>
    <scope>NUCLEOTIDE SEQUENCE [LARGE SCALE GENOMIC DNA]</scope>
    <source>
        <strain evidence="1 2">P620</strain>
    </source>
</reference>
<dbReference type="Proteomes" id="UP000427108">
    <property type="component" value="Chromosome"/>
</dbReference>
<proteinExistence type="predicted"/>
<dbReference type="EMBL" id="CP046115">
    <property type="protein sequence ID" value="QGN39280.1"/>
    <property type="molecule type" value="Genomic_DNA"/>
</dbReference>
<evidence type="ECO:0000313" key="1">
    <source>
        <dbReference type="EMBL" id="QGN39280.1"/>
    </source>
</evidence>
<gene>
    <name evidence="1" type="ORF">GJ746_19155</name>
</gene>
<dbReference type="InterPro" id="IPR038025">
    <property type="entry name" value="CbeA_sf"/>
</dbReference>
<name>A0A6B8N0W8_KLEOX</name>
<evidence type="ECO:0000313" key="2">
    <source>
        <dbReference type="Proteomes" id="UP000427108"/>
    </source>
</evidence>
<dbReference type="OrthoDB" id="5588975at2"/>
<accession>A0A6B8N0W8</accession>